<organism evidence="7 8">
    <name type="scientific">Sphingobacterium thermophilum</name>
    <dbReference type="NCBI Taxonomy" id="768534"/>
    <lineage>
        <taxon>Bacteria</taxon>
        <taxon>Pseudomonadati</taxon>
        <taxon>Bacteroidota</taxon>
        <taxon>Sphingobacteriia</taxon>
        <taxon>Sphingobacteriales</taxon>
        <taxon>Sphingobacteriaceae</taxon>
        <taxon>Sphingobacterium</taxon>
    </lineage>
</organism>
<dbReference type="EMBL" id="BAABGR010000015">
    <property type="protein sequence ID" value="GAA4515242.1"/>
    <property type="molecule type" value="Genomic_DNA"/>
</dbReference>
<evidence type="ECO:0000256" key="5">
    <source>
        <dbReference type="PIRNR" id="PIRNR038994"/>
    </source>
</evidence>
<keyword evidence="4 5" id="KW-0119">Carbohydrate metabolism</keyword>
<comment type="similarity">
    <text evidence="1 5">Belongs to the metallo-dependent hydrolases superfamily. NagA family.</text>
</comment>
<dbReference type="PANTHER" id="PTHR11113:SF14">
    <property type="entry name" value="N-ACETYLGLUCOSAMINE-6-PHOSPHATE DEACETYLASE"/>
    <property type="match status" value="1"/>
</dbReference>
<dbReference type="PIRSF" id="PIRSF038994">
    <property type="entry name" value="NagA"/>
    <property type="match status" value="1"/>
</dbReference>
<accession>A0ABP8R134</accession>
<keyword evidence="2" id="KW-0479">Metal-binding</keyword>
<evidence type="ECO:0000313" key="7">
    <source>
        <dbReference type="EMBL" id="GAA4515242.1"/>
    </source>
</evidence>
<keyword evidence="8" id="KW-1185">Reference proteome</keyword>
<sequence length="370" mass="40269">MKRNIALINGIIYSEYDIFRDKALLISGPTIRGIVDISDIPDGYEQADVGGSHICPGLIDLQIYGSGEELFSAELTVDSLHKIECHLLEQGCTSFYLTLATNTLEVFRRAMAVFEEAAPKVAMGLHLEGPFLNAAKRGAHPQELIVEPQVSVLKELFAEHGDAVKMMTIAPENVSEACVRFLLERGVLLSAGHSNATREEAMAAFDTGVRAVTHLWNAMSPLHHRNVGVPGATFLHPSVCASIIVDGIHVDFEAVKLSKQLLRERLFLITDAVASCNKGIYKHVLNGDHYVLPDGTLSGSALTLLKAVENCVSRVGIALDEALRMATLYPADLIGRKDIGRLAEGTVANVLVFSSTFEVESVYFMGEKIR</sequence>
<dbReference type="InterPro" id="IPR011059">
    <property type="entry name" value="Metal-dep_hydrolase_composite"/>
</dbReference>
<protein>
    <submittedName>
        <fullName evidence="7">N-acetylglucosamine-6-phosphate deacetylase</fullName>
    </submittedName>
</protein>
<gene>
    <name evidence="7" type="primary">nagA</name>
    <name evidence="7" type="ORF">GCM10023173_12810</name>
</gene>
<keyword evidence="3 5" id="KW-0378">Hydrolase</keyword>
<evidence type="ECO:0000313" key="8">
    <source>
        <dbReference type="Proteomes" id="UP001500394"/>
    </source>
</evidence>
<dbReference type="Gene3D" id="3.20.20.140">
    <property type="entry name" value="Metal-dependent hydrolases"/>
    <property type="match status" value="1"/>
</dbReference>
<evidence type="ECO:0000256" key="3">
    <source>
        <dbReference type="ARBA" id="ARBA00022801"/>
    </source>
</evidence>
<feature type="domain" description="Amidohydrolase-related" evidence="6">
    <location>
        <begin position="54"/>
        <end position="367"/>
    </location>
</feature>
<dbReference type="NCBIfam" id="TIGR00221">
    <property type="entry name" value="nagA"/>
    <property type="match status" value="1"/>
</dbReference>
<dbReference type="InterPro" id="IPR003764">
    <property type="entry name" value="GlcNAc_6-P_deAcase"/>
</dbReference>
<evidence type="ECO:0000256" key="2">
    <source>
        <dbReference type="ARBA" id="ARBA00022723"/>
    </source>
</evidence>
<dbReference type="InterPro" id="IPR006680">
    <property type="entry name" value="Amidohydro-rel"/>
</dbReference>
<dbReference type="Pfam" id="PF01979">
    <property type="entry name" value="Amidohydro_1"/>
    <property type="match status" value="1"/>
</dbReference>
<dbReference type="PANTHER" id="PTHR11113">
    <property type="entry name" value="N-ACETYLGLUCOSAMINE-6-PHOSPHATE DEACETYLASE"/>
    <property type="match status" value="1"/>
</dbReference>
<dbReference type="SUPFAM" id="SSF51338">
    <property type="entry name" value="Composite domain of metallo-dependent hydrolases"/>
    <property type="match status" value="1"/>
</dbReference>
<dbReference type="Gene3D" id="2.30.40.10">
    <property type="entry name" value="Urease, subunit C, domain 1"/>
    <property type="match status" value="1"/>
</dbReference>
<proteinExistence type="inferred from homology"/>
<comment type="caution">
    <text evidence="7">The sequence shown here is derived from an EMBL/GenBank/DDBJ whole genome shotgun (WGS) entry which is preliminary data.</text>
</comment>
<evidence type="ECO:0000256" key="4">
    <source>
        <dbReference type="ARBA" id="ARBA00023277"/>
    </source>
</evidence>
<dbReference type="Pfam" id="PF22643">
    <property type="entry name" value="NagA_N"/>
    <property type="match status" value="1"/>
</dbReference>
<dbReference type="RefSeq" id="WP_345066307.1">
    <property type="nucleotide sequence ID" value="NZ_BAABGR010000015.1"/>
</dbReference>
<dbReference type="InterPro" id="IPR032466">
    <property type="entry name" value="Metal_Hydrolase"/>
</dbReference>
<name>A0ABP8R134_9SPHI</name>
<evidence type="ECO:0000259" key="6">
    <source>
        <dbReference type="Pfam" id="PF01979"/>
    </source>
</evidence>
<dbReference type="SUPFAM" id="SSF51556">
    <property type="entry name" value="Metallo-dependent hydrolases"/>
    <property type="match status" value="1"/>
</dbReference>
<evidence type="ECO:0000256" key="1">
    <source>
        <dbReference type="ARBA" id="ARBA00010716"/>
    </source>
</evidence>
<dbReference type="Proteomes" id="UP001500394">
    <property type="component" value="Unassembled WGS sequence"/>
</dbReference>
<reference evidence="8" key="1">
    <citation type="journal article" date="2019" name="Int. J. Syst. Evol. Microbiol.">
        <title>The Global Catalogue of Microorganisms (GCM) 10K type strain sequencing project: providing services to taxonomists for standard genome sequencing and annotation.</title>
        <authorList>
            <consortium name="The Broad Institute Genomics Platform"/>
            <consortium name="The Broad Institute Genome Sequencing Center for Infectious Disease"/>
            <person name="Wu L."/>
            <person name="Ma J."/>
        </authorList>
    </citation>
    <scope>NUCLEOTIDE SEQUENCE [LARGE SCALE GENOMIC DNA]</scope>
    <source>
        <strain evidence="8">JCM 17858</strain>
    </source>
</reference>